<dbReference type="OrthoDB" id="206201at2759"/>
<accession>A0A8A3PRG4</accession>
<keyword evidence="3" id="KW-1185">Reference proteome</keyword>
<organism evidence="2 3">
    <name type="scientific">Monilinia vaccinii-corymbosi</name>
    <dbReference type="NCBI Taxonomy" id="61207"/>
    <lineage>
        <taxon>Eukaryota</taxon>
        <taxon>Fungi</taxon>
        <taxon>Dikarya</taxon>
        <taxon>Ascomycota</taxon>
        <taxon>Pezizomycotina</taxon>
        <taxon>Leotiomycetes</taxon>
        <taxon>Helotiales</taxon>
        <taxon>Sclerotiniaceae</taxon>
        <taxon>Monilinia</taxon>
    </lineage>
</organism>
<evidence type="ECO:0000313" key="2">
    <source>
        <dbReference type="EMBL" id="QSZ37376.1"/>
    </source>
</evidence>
<feature type="compositionally biased region" description="Polar residues" evidence="1">
    <location>
        <begin position="304"/>
        <end position="317"/>
    </location>
</feature>
<feature type="region of interest" description="Disordered" evidence="1">
    <location>
        <begin position="542"/>
        <end position="580"/>
    </location>
</feature>
<dbReference type="EMBL" id="CP063412">
    <property type="protein sequence ID" value="QSZ37376.1"/>
    <property type="molecule type" value="Genomic_DNA"/>
</dbReference>
<feature type="compositionally biased region" description="Polar residues" evidence="1">
    <location>
        <begin position="408"/>
        <end position="419"/>
    </location>
</feature>
<feature type="region of interest" description="Disordered" evidence="1">
    <location>
        <begin position="213"/>
        <end position="236"/>
    </location>
</feature>
<feature type="region of interest" description="Disordered" evidence="1">
    <location>
        <begin position="408"/>
        <end position="454"/>
    </location>
</feature>
<name>A0A8A3PRG4_9HELO</name>
<feature type="compositionally biased region" description="Polar residues" evidence="1">
    <location>
        <begin position="431"/>
        <end position="448"/>
    </location>
</feature>
<feature type="compositionally biased region" description="Basic and acidic residues" evidence="1">
    <location>
        <begin position="21"/>
        <end position="33"/>
    </location>
</feature>
<evidence type="ECO:0000313" key="3">
    <source>
        <dbReference type="Proteomes" id="UP000672032"/>
    </source>
</evidence>
<sequence length="1185" mass="128747">MLRRNSSSRPSRSKSASSPYVKHDPVNPEESRMHAHAAAIHAFNRAQERSGTGGGNMNGLSRSNSITQGNQSRPNQANNSPSHDNQGLKRQQSVRFAGPSAVKRRQSTGKGTEPPALTHKPSVATLRPVAMTTNAPVPAAYRPPSRSSSIGKASLGKAVAQDYATHNYVTNLAYDEYYVQGDDVASTPSSYRRIRKSKSMFSPLSAPSNVFYSNGSPDQTNYSLTPRTQENDAPLRAPKSMSFLRGGRDYFKSTTSCERNDDAVQMARDRFFAQTTQQRLREQPSFLFRSKAQRQEKPFRKSVRSSSGKSAATLDSSESIRDGGLRAKARKVSQGLKSKLRKVFGRSKEEPIAIPNQQVDALETHVRAYAGQLSSDHELFIDIPRPDEAAFAHVAARVPSLRAIASSQRLRSQSGSIRSFRSDNSDEKSRVTSWTNSTANNTVTSQGLRPQPSRDQRLSIINESGTHISKSAFHRPNVKNQHPAYPAFHRPGHVQPIRPGGVDSARLCSALMKRLDENSPEAILAKSRKASTDTFRVEKVPRRRGSFTNTPSLSRPWIRQVPPDGDPTDQDRNQHQGGVESNIAGSMHTVSGEDLSMQAIGEGHQFKSADLPLYNTQPRNQDDVFSLESRRGNPFDRRANMYSSESATGYSLNSSDILYCPTQDPSGLTQQQIAARDDPIIPSTKIIREARSAFFGGSTFKIDRTGNTSPYRRALAESDNSAIAGDESMARRGSPTRNTPQATPCGLAKVDVAAVDDDVYSESVYSRSVGSALPEVMSNDAAVPLAKVRMPSLPIDGSSAGGAIVINSTTTYRPTHARQRGNSSGGSVEWKKWMSSEVARLERPQGNDRTSVTNIDRSLSTTSTTPGSYHIAHRREYAQMADDDTDVSQKKLPTGKQPLGLIQQNLPSSNGQLLLKPILKNRSTTSLAENAHTDNVTPFGIPPAPPLPPLIPARSTLRPAQSKSSLKSTSTSHFIPTTPKSVVRTQNHGANGRKVLHKRLSSATLRSAPTTPNQVVMDQNANGRNVLHKRNVSDATMRSCKSVRSVKSFDTSASKGFNTSPAKLVKRSGRLVHNYTPQSSPGTGIEAAVERQFGSTGTGRVRTTAGGRENERGGGLEDVYRVNGTGVLEPGQVDQLQLGSKQMVDMFLSSRRRRVASVGTMAGSMSEDGGARHISGMGESGGAFL</sequence>
<feature type="compositionally biased region" description="Low complexity" evidence="1">
    <location>
        <begin position="1098"/>
        <end position="1107"/>
    </location>
</feature>
<feature type="compositionally biased region" description="Polar residues" evidence="1">
    <location>
        <begin position="58"/>
        <end position="94"/>
    </location>
</feature>
<feature type="region of interest" description="Disordered" evidence="1">
    <location>
        <begin position="1"/>
        <end position="128"/>
    </location>
</feature>
<feature type="region of interest" description="Disordered" evidence="1">
    <location>
        <begin position="1160"/>
        <end position="1185"/>
    </location>
</feature>
<feature type="region of interest" description="Disordered" evidence="1">
    <location>
        <begin position="718"/>
        <end position="744"/>
    </location>
</feature>
<reference evidence="2" key="1">
    <citation type="submission" date="2020-10" db="EMBL/GenBank/DDBJ databases">
        <title>Genome Sequence of Monilinia vaccinii-corymbosi Sheds Light on Mummy Berry Disease Infection of Blueberry and Mating Type.</title>
        <authorList>
            <person name="Yow A.G."/>
            <person name="Zhang Y."/>
            <person name="Bansal K."/>
            <person name="Eacker S.M."/>
            <person name="Sullivan S."/>
            <person name="Liachko I."/>
            <person name="Cubeta M.A."/>
            <person name="Rollins J.A."/>
            <person name="Ashrafi H."/>
        </authorList>
    </citation>
    <scope>NUCLEOTIDE SEQUENCE</scope>
    <source>
        <strain evidence="2">RL-1</strain>
    </source>
</reference>
<feature type="region of interest" description="Disordered" evidence="1">
    <location>
        <begin position="1092"/>
        <end position="1117"/>
    </location>
</feature>
<feature type="compositionally biased region" description="Basic and acidic residues" evidence="1">
    <location>
        <begin position="1108"/>
        <end position="1117"/>
    </location>
</feature>
<dbReference type="AlphaFoldDB" id="A0A8A3PRG4"/>
<evidence type="ECO:0000256" key="1">
    <source>
        <dbReference type="SAM" id="MobiDB-lite"/>
    </source>
</evidence>
<feature type="compositionally biased region" description="Polar residues" evidence="1">
    <location>
        <begin position="213"/>
        <end position="228"/>
    </location>
</feature>
<feature type="compositionally biased region" description="Low complexity" evidence="1">
    <location>
        <begin position="1"/>
        <end position="18"/>
    </location>
</feature>
<gene>
    <name evidence="2" type="ORF">DSL72_009474</name>
</gene>
<feature type="compositionally biased region" description="Basic and acidic residues" evidence="1">
    <location>
        <begin position="420"/>
        <end position="430"/>
    </location>
</feature>
<proteinExistence type="predicted"/>
<feature type="region of interest" description="Disordered" evidence="1">
    <location>
        <begin position="282"/>
        <end position="319"/>
    </location>
</feature>
<dbReference type="Proteomes" id="UP000672032">
    <property type="component" value="Chromosome 8"/>
</dbReference>
<protein>
    <submittedName>
        <fullName evidence="2">Uncharacterized protein</fullName>
    </submittedName>
</protein>